<dbReference type="EMBL" id="MU273553">
    <property type="protein sequence ID" value="KAI0032192.1"/>
    <property type="molecule type" value="Genomic_DNA"/>
</dbReference>
<sequence length="557" mass="58993">MAPTALQARIAAFEALNNGDPSSLKSLVVDSDDPPSSPTSTRGPGPGQASVIDLKDWVIEDRPSSSSSSTSRAHRSSPSSRPTVPARTVLNPPPLIQVGSPPRPPSSSSSRRAPAVPLPTITAAVAAPPLPPRKSSSPTSAGRSIQLPRTSPASPPASPNLLTLPESDHSYPPPGSRLGRGHGQASSISSFHSVSLSSDGGSGNDPASPHVQTFPIDHDEHGNEPDADADSLADSFEDVSTPSSYVANTPTLPSALLKSKPPLKPKPGSRIPPPAPIPIPVLTQPIPPPRLPQRGSSGPKQPTTPSSPMPTSYTRRVPPPPPPPIPGPLPYAPRQRARSGSRPPSVRSSIQSTSTIATTVSDRSSVLSRTTSLSSLSHPTTPSPKPTPRTRLAPIPPPARARYDALFVANARPRIRAQRRVHLTVPAQGPSKRRANAGWRGLSIDLIPADNAALLEDAARDAAVMKKEEQEDEVDVPPDARLAPAVVKRIWALSRLDKARLREIWDECLDPARAKEQKADGLDREAFARGMWRIDEELKRARAGAGARGSKVQRRAR</sequence>
<name>A0ACB8QKK7_9AGAM</name>
<dbReference type="Proteomes" id="UP000814128">
    <property type="component" value="Unassembled WGS sequence"/>
</dbReference>
<evidence type="ECO:0000313" key="2">
    <source>
        <dbReference type="Proteomes" id="UP000814128"/>
    </source>
</evidence>
<reference evidence="1" key="2">
    <citation type="journal article" date="2022" name="New Phytol.">
        <title>Evolutionary transition to the ectomycorrhizal habit in the genomes of a hyperdiverse lineage of mushroom-forming fungi.</title>
        <authorList>
            <person name="Looney B."/>
            <person name="Miyauchi S."/>
            <person name="Morin E."/>
            <person name="Drula E."/>
            <person name="Courty P.E."/>
            <person name="Kohler A."/>
            <person name="Kuo A."/>
            <person name="LaButti K."/>
            <person name="Pangilinan J."/>
            <person name="Lipzen A."/>
            <person name="Riley R."/>
            <person name="Andreopoulos W."/>
            <person name="He G."/>
            <person name="Johnson J."/>
            <person name="Nolan M."/>
            <person name="Tritt A."/>
            <person name="Barry K.W."/>
            <person name="Grigoriev I.V."/>
            <person name="Nagy L.G."/>
            <person name="Hibbett D."/>
            <person name="Henrissat B."/>
            <person name="Matheny P.B."/>
            <person name="Labbe J."/>
            <person name="Martin F.M."/>
        </authorList>
    </citation>
    <scope>NUCLEOTIDE SEQUENCE</scope>
    <source>
        <strain evidence="1">EC-137</strain>
    </source>
</reference>
<accession>A0ACB8QKK7</accession>
<protein>
    <submittedName>
        <fullName evidence="1">Uncharacterized protein</fullName>
    </submittedName>
</protein>
<evidence type="ECO:0000313" key="1">
    <source>
        <dbReference type="EMBL" id="KAI0032192.1"/>
    </source>
</evidence>
<gene>
    <name evidence="1" type="ORF">K488DRAFT_70803</name>
</gene>
<keyword evidence="2" id="KW-1185">Reference proteome</keyword>
<proteinExistence type="predicted"/>
<comment type="caution">
    <text evidence="1">The sequence shown here is derived from an EMBL/GenBank/DDBJ whole genome shotgun (WGS) entry which is preliminary data.</text>
</comment>
<reference evidence="1" key="1">
    <citation type="submission" date="2021-02" db="EMBL/GenBank/DDBJ databases">
        <authorList>
            <consortium name="DOE Joint Genome Institute"/>
            <person name="Ahrendt S."/>
            <person name="Looney B.P."/>
            <person name="Miyauchi S."/>
            <person name="Morin E."/>
            <person name="Drula E."/>
            <person name="Courty P.E."/>
            <person name="Chicoki N."/>
            <person name="Fauchery L."/>
            <person name="Kohler A."/>
            <person name="Kuo A."/>
            <person name="Labutti K."/>
            <person name="Pangilinan J."/>
            <person name="Lipzen A."/>
            <person name="Riley R."/>
            <person name="Andreopoulos W."/>
            <person name="He G."/>
            <person name="Johnson J."/>
            <person name="Barry K.W."/>
            <person name="Grigoriev I.V."/>
            <person name="Nagy L."/>
            <person name="Hibbett D."/>
            <person name="Henrissat B."/>
            <person name="Matheny P.B."/>
            <person name="Labbe J."/>
            <person name="Martin F."/>
        </authorList>
    </citation>
    <scope>NUCLEOTIDE SEQUENCE</scope>
    <source>
        <strain evidence="1">EC-137</strain>
    </source>
</reference>
<organism evidence="1 2">
    <name type="scientific">Vararia minispora EC-137</name>
    <dbReference type="NCBI Taxonomy" id="1314806"/>
    <lineage>
        <taxon>Eukaryota</taxon>
        <taxon>Fungi</taxon>
        <taxon>Dikarya</taxon>
        <taxon>Basidiomycota</taxon>
        <taxon>Agaricomycotina</taxon>
        <taxon>Agaricomycetes</taxon>
        <taxon>Russulales</taxon>
        <taxon>Lachnocladiaceae</taxon>
        <taxon>Vararia</taxon>
    </lineage>
</organism>